<keyword evidence="3 9" id="KW-0489">Methyltransferase</keyword>
<keyword evidence="11" id="KW-1185">Reference proteome</keyword>
<comment type="similarity">
    <text evidence="8 9">Belongs to the class I-like SAM-binding methyltransferase superfamily. TrmB family.</text>
</comment>
<dbReference type="PANTHER" id="PTHR23417:SF14">
    <property type="entry name" value="PENTACOTRIPEPTIDE-REPEAT REGION OF PRORP DOMAIN-CONTAINING PROTEIN"/>
    <property type="match status" value="1"/>
</dbReference>
<dbReference type="RefSeq" id="WP_058508406.1">
    <property type="nucleotide sequence ID" value="NZ_CAAAIK010000026.1"/>
</dbReference>
<dbReference type="InterPro" id="IPR029063">
    <property type="entry name" value="SAM-dependent_MTases_sf"/>
</dbReference>
<dbReference type="STRING" id="45073.Lqui_2318"/>
<keyword evidence="4 9" id="KW-0808">Transferase</keyword>
<dbReference type="InterPro" id="IPR003358">
    <property type="entry name" value="tRNA_(Gua-N-7)_MeTrfase_Trmb"/>
</dbReference>
<evidence type="ECO:0000256" key="5">
    <source>
        <dbReference type="ARBA" id="ARBA00022691"/>
    </source>
</evidence>
<dbReference type="GO" id="GO:0043527">
    <property type="term" value="C:tRNA methyltransferase complex"/>
    <property type="evidence" value="ECO:0007669"/>
    <property type="project" value="TreeGrafter"/>
</dbReference>
<evidence type="ECO:0000313" key="11">
    <source>
        <dbReference type="Proteomes" id="UP000054618"/>
    </source>
</evidence>
<dbReference type="PANTHER" id="PTHR23417">
    <property type="entry name" value="3-DEOXY-D-MANNO-OCTULOSONIC-ACID TRANSFERASE/TRNA GUANINE-N 7 - -METHYLTRANSFERASE"/>
    <property type="match status" value="1"/>
</dbReference>
<protein>
    <recommendedName>
        <fullName evidence="9">tRNA (guanine-N(7)-)-methyltransferase</fullName>
        <ecNumber evidence="9">2.1.1.33</ecNumber>
    </recommendedName>
    <alternativeName>
        <fullName evidence="9">tRNA (guanine(46)-N(7))-methyltransferase</fullName>
    </alternativeName>
    <alternativeName>
        <fullName evidence="9">tRNA(m7G46)-methyltransferase</fullName>
    </alternativeName>
</protein>
<reference evidence="10 11" key="1">
    <citation type="submission" date="2015-11" db="EMBL/GenBank/DDBJ databases">
        <title>Genomic analysis of 38 Legionella species identifies large and diverse effector repertoires.</title>
        <authorList>
            <person name="Burstein D."/>
            <person name="Amaro F."/>
            <person name="Zusman T."/>
            <person name="Lifshitz Z."/>
            <person name="Cohen O."/>
            <person name="Gilbert J.A."/>
            <person name="Pupko T."/>
            <person name="Shuman H.A."/>
            <person name="Segal G."/>
        </authorList>
    </citation>
    <scope>NUCLEOTIDE SEQUENCE [LARGE SCALE GENOMIC DNA]</scope>
    <source>
        <strain evidence="10 11">CDC#1442-AUS-E</strain>
    </source>
</reference>
<comment type="caution">
    <text evidence="10">The sequence shown here is derived from an EMBL/GenBank/DDBJ whole genome shotgun (WGS) entry which is preliminary data.</text>
</comment>
<dbReference type="Proteomes" id="UP000054618">
    <property type="component" value="Unassembled WGS sequence"/>
</dbReference>
<accession>A0A0W0XSL9</accession>
<dbReference type="InterPro" id="IPR055361">
    <property type="entry name" value="tRNA_methyltr_TrmB_bact"/>
</dbReference>
<comment type="pathway">
    <text evidence="7 9">tRNA modification; N(7)-methylguanine-tRNA biosynthesis.</text>
</comment>
<dbReference type="Pfam" id="PF02390">
    <property type="entry name" value="Methyltransf_4"/>
    <property type="match status" value="1"/>
</dbReference>
<keyword evidence="5 9" id="KW-0949">S-adenosyl-L-methionine</keyword>
<comment type="caution">
    <text evidence="9">Lacks conserved residue(s) required for the propagation of feature annotation.</text>
</comment>
<feature type="binding site" evidence="9">
    <location>
        <position position="106"/>
    </location>
    <ligand>
        <name>S-adenosyl-L-methionine</name>
        <dbReference type="ChEBI" id="CHEBI:59789"/>
    </ligand>
</feature>
<evidence type="ECO:0000256" key="3">
    <source>
        <dbReference type="ARBA" id="ARBA00022603"/>
    </source>
</evidence>
<feature type="binding site" evidence="9">
    <location>
        <position position="165"/>
    </location>
    <ligand>
        <name>substrate</name>
    </ligand>
</feature>
<evidence type="ECO:0000256" key="1">
    <source>
        <dbReference type="ARBA" id="ARBA00000142"/>
    </source>
</evidence>
<dbReference type="PATRIC" id="fig|45073.5.peg.2448"/>
<dbReference type="Gene3D" id="3.40.50.150">
    <property type="entry name" value="Vaccinia Virus protein VP39"/>
    <property type="match status" value="1"/>
</dbReference>
<dbReference type="EMBL" id="LNYS01000020">
    <property type="protein sequence ID" value="KTD47392.1"/>
    <property type="molecule type" value="Genomic_DNA"/>
</dbReference>
<keyword evidence="6 9" id="KW-0819">tRNA processing</keyword>
<feature type="binding site" evidence="9">
    <location>
        <position position="133"/>
    </location>
    <ligand>
        <name>substrate</name>
    </ligand>
</feature>
<evidence type="ECO:0000256" key="4">
    <source>
        <dbReference type="ARBA" id="ARBA00022679"/>
    </source>
</evidence>
<evidence type="ECO:0000313" key="10">
    <source>
        <dbReference type="EMBL" id="KTD47392.1"/>
    </source>
</evidence>
<dbReference type="SUPFAM" id="SSF53335">
    <property type="entry name" value="S-adenosyl-L-methionine-dependent methyltransferases"/>
    <property type="match status" value="1"/>
</dbReference>
<feature type="binding site" evidence="9">
    <location>
        <begin position="202"/>
        <end position="205"/>
    </location>
    <ligand>
        <name>substrate</name>
    </ligand>
</feature>
<feature type="binding site" evidence="9">
    <location>
        <position position="129"/>
    </location>
    <ligand>
        <name>S-adenosyl-L-methionine</name>
        <dbReference type="ChEBI" id="CHEBI:59789"/>
    </ligand>
</feature>
<proteinExistence type="inferred from homology"/>
<dbReference type="HAMAP" id="MF_01057">
    <property type="entry name" value="tRNA_methyltr_TrmB"/>
    <property type="match status" value="1"/>
</dbReference>
<dbReference type="AlphaFoldDB" id="A0A0W0XSL9"/>
<feature type="binding site" evidence="9">
    <location>
        <position position="79"/>
    </location>
    <ligand>
        <name>S-adenosyl-L-methionine</name>
        <dbReference type="ChEBI" id="CHEBI:59789"/>
    </ligand>
</feature>
<evidence type="ECO:0000256" key="6">
    <source>
        <dbReference type="ARBA" id="ARBA00022694"/>
    </source>
</evidence>
<dbReference type="FunFam" id="3.40.50.150:FF:000035">
    <property type="entry name" value="tRNA (guanine-N(7)-)-methyltransferase"/>
    <property type="match status" value="1"/>
</dbReference>
<gene>
    <name evidence="9 10" type="primary">trmB</name>
    <name evidence="10" type="ORF">Lqui_2318</name>
</gene>
<sequence length="223" mass="25458">MKRTIKSYVLRAGRISNRQQFALDNLLAHYEVPFTGTFWNWSELFKRDAETVVEIGFGMGASLLAMAEAHPEQNFLGIEVHRAGVGSIIADLHEKNIENVRIVVHDAVEIFTKQIPPDSLAGVQIFFPDPWPKKRHHKRRLIQPELIKTLTAAIKQGGFIHCATDWEEYAQQMLEVLSNENTLVNKMTEGGYSPRPETRPVTKFEKRGQGLGHDVWDLIFIKK</sequence>
<evidence type="ECO:0000256" key="2">
    <source>
        <dbReference type="ARBA" id="ARBA00003015"/>
    </source>
</evidence>
<dbReference type="OrthoDB" id="9802090at2"/>
<dbReference type="GO" id="GO:0008176">
    <property type="term" value="F:tRNA (guanine(46)-N7)-methyltransferase activity"/>
    <property type="evidence" value="ECO:0007669"/>
    <property type="project" value="UniProtKB-UniRule"/>
</dbReference>
<feature type="binding site" evidence="9">
    <location>
        <position position="54"/>
    </location>
    <ligand>
        <name>S-adenosyl-L-methionine</name>
        <dbReference type="ChEBI" id="CHEBI:59789"/>
    </ligand>
</feature>
<evidence type="ECO:0000256" key="8">
    <source>
        <dbReference type="ARBA" id="ARBA00060767"/>
    </source>
</evidence>
<organism evidence="10 11">
    <name type="scientific">Legionella quinlivanii</name>
    <dbReference type="NCBI Taxonomy" id="45073"/>
    <lineage>
        <taxon>Bacteria</taxon>
        <taxon>Pseudomonadati</taxon>
        <taxon>Pseudomonadota</taxon>
        <taxon>Gammaproteobacteria</taxon>
        <taxon>Legionellales</taxon>
        <taxon>Legionellaceae</taxon>
        <taxon>Legionella</taxon>
    </lineage>
</organism>
<comment type="function">
    <text evidence="2 9">Catalyzes the formation of N(7)-methylguanine at position 46 (m7G46) in tRNA.</text>
</comment>
<evidence type="ECO:0000256" key="9">
    <source>
        <dbReference type="HAMAP-Rule" id="MF_01057"/>
    </source>
</evidence>
<dbReference type="NCBIfam" id="TIGR00091">
    <property type="entry name" value="tRNA (guanosine(46)-N7)-methyltransferase TrmB"/>
    <property type="match status" value="1"/>
</dbReference>
<evidence type="ECO:0000256" key="7">
    <source>
        <dbReference type="ARBA" id="ARBA00060552"/>
    </source>
</evidence>
<name>A0A0W0XSL9_9GAMM</name>
<comment type="catalytic activity">
    <reaction evidence="1 9">
        <text>guanosine(46) in tRNA + S-adenosyl-L-methionine = N(7)-methylguanosine(46) in tRNA + S-adenosyl-L-homocysteine</text>
        <dbReference type="Rhea" id="RHEA:42708"/>
        <dbReference type="Rhea" id="RHEA-COMP:10188"/>
        <dbReference type="Rhea" id="RHEA-COMP:10189"/>
        <dbReference type="ChEBI" id="CHEBI:57856"/>
        <dbReference type="ChEBI" id="CHEBI:59789"/>
        <dbReference type="ChEBI" id="CHEBI:74269"/>
        <dbReference type="ChEBI" id="CHEBI:74480"/>
        <dbReference type="EC" id="2.1.1.33"/>
    </reaction>
</comment>
<dbReference type="PROSITE" id="PS51625">
    <property type="entry name" value="SAM_MT_TRMB"/>
    <property type="match status" value="1"/>
</dbReference>
<dbReference type="EC" id="2.1.1.33" evidence="9"/>
<dbReference type="UniPathway" id="UPA00989"/>